<dbReference type="EMBL" id="REGN01002278">
    <property type="protein sequence ID" value="RNA29089.1"/>
    <property type="molecule type" value="Genomic_DNA"/>
</dbReference>
<evidence type="ECO:0000313" key="2">
    <source>
        <dbReference type="Proteomes" id="UP000276133"/>
    </source>
</evidence>
<evidence type="ECO:0000313" key="1">
    <source>
        <dbReference type="EMBL" id="RNA29089.1"/>
    </source>
</evidence>
<gene>
    <name evidence="1" type="ORF">BpHYR1_049280</name>
</gene>
<name>A0A3M7S0A2_BRAPC</name>
<keyword evidence="2" id="KW-1185">Reference proteome</keyword>
<sequence length="65" mass="7230">MAAVVLNSELARYLLLYLTCPSHRSLMFLMHPTSDGLMVRSAALKSEVSKSSMVQILLGEFEVEN</sequence>
<dbReference type="AlphaFoldDB" id="A0A3M7S0A2"/>
<proteinExistence type="predicted"/>
<protein>
    <submittedName>
        <fullName evidence="1">Uncharacterized protein</fullName>
    </submittedName>
</protein>
<reference evidence="1 2" key="1">
    <citation type="journal article" date="2018" name="Sci. Rep.">
        <title>Genomic signatures of local adaptation to the degree of environmental predictability in rotifers.</title>
        <authorList>
            <person name="Franch-Gras L."/>
            <person name="Hahn C."/>
            <person name="Garcia-Roger E.M."/>
            <person name="Carmona M.J."/>
            <person name="Serra M."/>
            <person name="Gomez A."/>
        </authorList>
    </citation>
    <scope>NUCLEOTIDE SEQUENCE [LARGE SCALE GENOMIC DNA]</scope>
    <source>
        <strain evidence="1">HYR1</strain>
    </source>
</reference>
<dbReference type="Proteomes" id="UP000276133">
    <property type="component" value="Unassembled WGS sequence"/>
</dbReference>
<accession>A0A3M7S0A2</accession>
<organism evidence="1 2">
    <name type="scientific">Brachionus plicatilis</name>
    <name type="common">Marine rotifer</name>
    <name type="synonym">Brachionus muelleri</name>
    <dbReference type="NCBI Taxonomy" id="10195"/>
    <lineage>
        <taxon>Eukaryota</taxon>
        <taxon>Metazoa</taxon>
        <taxon>Spiralia</taxon>
        <taxon>Gnathifera</taxon>
        <taxon>Rotifera</taxon>
        <taxon>Eurotatoria</taxon>
        <taxon>Monogononta</taxon>
        <taxon>Pseudotrocha</taxon>
        <taxon>Ploima</taxon>
        <taxon>Brachionidae</taxon>
        <taxon>Brachionus</taxon>
    </lineage>
</organism>
<comment type="caution">
    <text evidence="1">The sequence shown here is derived from an EMBL/GenBank/DDBJ whole genome shotgun (WGS) entry which is preliminary data.</text>
</comment>